<keyword evidence="2 5" id="KW-0812">Transmembrane</keyword>
<feature type="transmembrane region" description="Helical" evidence="5">
    <location>
        <begin position="199"/>
        <end position="220"/>
    </location>
</feature>
<dbReference type="Gene3D" id="1.20.1250.20">
    <property type="entry name" value="MFS general substrate transporter like domains"/>
    <property type="match status" value="1"/>
</dbReference>
<dbReference type="GO" id="GO:0022857">
    <property type="term" value="F:transmembrane transporter activity"/>
    <property type="evidence" value="ECO:0007669"/>
    <property type="project" value="InterPro"/>
</dbReference>
<feature type="transmembrane region" description="Helical" evidence="5">
    <location>
        <begin position="477"/>
        <end position="497"/>
    </location>
</feature>
<dbReference type="EMBL" id="JABFUD020000009">
    <property type="protein sequence ID" value="KAI5075438.1"/>
    <property type="molecule type" value="Genomic_DNA"/>
</dbReference>
<dbReference type="AlphaFoldDB" id="A0A9D4UXM9"/>
<name>A0A9D4UXM9_ADICA</name>
<evidence type="ECO:0000256" key="2">
    <source>
        <dbReference type="ARBA" id="ARBA00022692"/>
    </source>
</evidence>
<evidence type="ECO:0000256" key="5">
    <source>
        <dbReference type="SAM" id="Phobius"/>
    </source>
</evidence>
<accession>A0A9D4UXM9</accession>
<dbReference type="OrthoDB" id="3936150at2759"/>
<sequence>MNPAVGVEEPLLLPTSSLAHEAADNEETSGPSPLMSSPSPLFRHCLSIDDVLSRWAGEFGLAQFVHFSLASLAWTLEALQTMLMIFADKTPIWACSASASLAGTCSPSSTLCSLDPSLWNWVVSRHQSTVSEWGLICGEDYKIGLVQSAFFIGALLGAGLFGCLSDSRLGRKGTLALVCILNAVTGILTAFSPNYWTYFALRTATGVSAGGLGLSSFVLATESVGPSKRGPVGMSTFYFFSTGIMALSGLALFTSSWRHLCIVASIPSLIYCFLILPFLKESPRWYLVQGRADDAMKVLASIAKWNGKFLPEDVTVAVEQDDQDIENLAQTAEKLGSQDDDFVNLECTQMSQRASGTILDVLRSPSMCARMLIMIFVWLSVALVYYGISLNVSNLGTNLYLSVFLNAVAEMPAFALTAILLEKFGRRYVLMATFLLGALCCMLGAFVPGQQDNSLLYFSSAIQDWGLGASSGSRMRLAYGVVTIFGMAGAYNLLYIYTAELFPTVVRNAALGVASQAAQVGAIVSPMVVVLGKLHPAIPFGIFAIASVIGGLLAFKLPETLHSPLYETLEGMQRAERSEG</sequence>
<evidence type="ECO:0000256" key="4">
    <source>
        <dbReference type="ARBA" id="ARBA00023136"/>
    </source>
</evidence>
<dbReference type="Pfam" id="PF00083">
    <property type="entry name" value="Sugar_tr"/>
    <property type="match status" value="1"/>
</dbReference>
<dbReference type="PROSITE" id="PS50850">
    <property type="entry name" value="MFS"/>
    <property type="match status" value="1"/>
</dbReference>
<keyword evidence="3 5" id="KW-1133">Transmembrane helix</keyword>
<feature type="transmembrane region" description="Helical" evidence="5">
    <location>
        <begin position="145"/>
        <end position="163"/>
    </location>
</feature>
<comment type="caution">
    <text evidence="7">The sequence shown here is derived from an EMBL/GenBank/DDBJ whole genome shotgun (WGS) entry which is preliminary data.</text>
</comment>
<proteinExistence type="predicted"/>
<feature type="transmembrane region" description="Helical" evidence="5">
    <location>
        <begin position="509"/>
        <end position="531"/>
    </location>
</feature>
<keyword evidence="4 5" id="KW-0472">Membrane</keyword>
<dbReference type="InterPro" id="IPR005828">
    <property type="entry name" value="MFS_sugar_transport-like"/>
</dbReference>
<evidence type="ECO:0000313" key="7">
    <source>
        <dbReference type="EMBL" id="KAI5075438.1"/>
    </source>
</evidence>
<dbReference type="GO" id="GO:0016020">
    <property type="term" value="C:membrane"/>
    <property type="evidence" value="ECO:0007669"/>
    <property type="project" value="UniProtKB-SubCell"/>
</dbReference>
<evidence type="ECO:0000256" key="1">
    <source>
        <dbReference type="ARBA" id="ARBA00004141"/>
    </source>
</evidence>
<dbReference type="InterPro" id="IPR036259">
    <property type="entry name" value="MFS_trans_sf"/>
</dbReference>
<evidence type="ECO:0000313" key="8">
    <source>
        <dbReference type="Proteomes" id="UP000886520"/>
    </source>
</evidence>
<feature type="transmembrane region" description="Helical" evidence="5">
    <location>
        <begin position="400"/>
        <end position="421"/>
    </location>
</feature>
<reference evidence="7" key="1">
    <citation type="submission" date="2021-01" db="EMBL/GenBank/DDBJ databases">
        <title>Adiantum capillus-veneris genome.</title>
        <authorList>
            <person name="Fang Y."/>
            <person name="Liao Q."/>
        </authorList>
    </citation>
    <scope>NUCLEOTIDE SEQUENCE</scope>
    <source>
        <strain evidence="7">H3</strain>
        <tissue evidence="7">Leaf</tissue>
    </source>
</reference>
<dbReference type="InterPro" id="IPR020846">
    <property type="entry name" value="MFS_dom"/>
</dbReference>
<dbReference type="PANTHER" id="PTHR24064">
    <property type="entry name" value="SOLUTE CARRIER FAMILY 22 MEMBER"/>
    <property type="match status" value="1"/>
</dbReference>
<feature type="transmembrane region" description="Helical" evidence="5">
    <location>
        <begin position="428"/>
        <end position="447"/>
    </location>
</feature>
<feature type="transmembrane region" description="Helical" evidence="5">
    <location>
        <begin position="537"/>
        <end position="555"/>
    </location>
</feature>
<dbReference type="InterPro" id="IPR005829">
    <property type="entry name" value="Sugar_transporter_CS"/>
</dbReference>
<dbReference type="PROSITE" id="PS00216">
    <property type="entry name" value="SUGAR_TRANSPORT_1"/>
    <property type="match status" value="1"/>
</dbReference>
<dbReference type="Proteomes" id="UP000886520">
    <property type="component" value="Chromosome 9"/>
</dbReference>
<dbReference type="SUPFAM" id="SSF103473">
    <property type="entry name" value="MFS general substrate transporter"/>
    <property type="match status" value="1"/>
</dbReference>
<evidence type="ECO:0000256" key="3">
    <source>
        <dbReference type="ARBA" id="ARBA00022989"/>
    </source>
</evidence>
<evidence type="ECO:0000259" key="6">
    <source>
        <dbReference type="PROSITE" id="PS50850"/>
    </source>
</evidence>
<organism evidence="7 8">
    <name type="scientific">Adiantum capillus-veneris</name>
    <name type="common">Maidenhair fern</name>
    <dbReference type="NCBI Taxonomy" id="13818"/>
    <lineage>
        <taxon>Eukaryota</taxon>
        <taxon>Viridiplantae</taxon>
        <taxon>Streptophyta</taxon>
        <taxon>Embryophyta</taxon>
        <taxon>Tracheophyta</taxon>
        <taxon>Polypodiopsida</taxon>
        <taxon>Polypodiidae</taxon>
        <taxon>Polypodiales</taxon>
        <taxon>Pteridineae</taxon>
        <taxon>Pteridaceae</taxon>
        <taxon>Vittarioideae</taxon>
        <taxon>Adiantum</taxon>
    </lineage>
</organism>
<feature type="transmembrane region" description="Helical" evidence="5">
    <location>
        <begin position="257"/>
        <end position="279"/>
    </location>
</feature>
<feature type="domain" description="Major facilitator superfamily (MFS) profile" evidence="6">
    <location>
        <begin position="66"/>
        <end position="562"/>
    </location>
</feature>
<protein>
    <recommendedName>
        <fullName evidence="6">Major facilitator superfamily (MFS) profile domain-containing protein</fullName>
    </recommendedName>
</protein>
<feature type="transmembrane region" description="Helical" evidence="5">
    <location>
        <begin position="232"/>
        <end position="251"/>
    </location>
</feature>
<feature type="transmembrane region" description="Helical" evidence="5">
    <location>
        <begin position="175"/>
        <end position="193"/>
    </location>
</feature>
<feature type="transmembrane region" description="Helical" evidence="5">
    <location>
        <begin position="371"/>
        <end position="388"/>
    </location>
</feature>
<keyword evidence="8" id="KW-1185">Reference proteome</keyword>
<comment type="subcellular location">
    <subcellularLocation>
        <location evidence="1">Membrane</location>
        <topology evidence="1">Multi-pass membrane protein</topology>
    </subcellularLocation>
</comment>
<gene>
    <name evidence="7" type="ORF">GOP47_0009514</name>
</gene>